<keyword evidence="1" id="KW-0479">Metal-binding</keyword>
<dbReference type="Gene3D" id="3.40.630.10">
    <property type="entry name" value="Zn peptidases"/>
    <property type="match status" value="1"/>
</dbReference>
<dbReference type="RefSeq" id="WP_185137377.1">
    <property type="nucleotide sequence ID" value="NZ_BORM01000049.1"/>
</dbReference>
<dbReference type="GO" id="GO:0008777">
    <property type="term" value="F:acetylornithine deacetylase activity"/>
    <property type="evidence" value="ECO:0007669"/>
    <property type="project" value="TreeGrafter"/>
</dbReference>
<dbReference type="Pfam" id="PF07687">
    <property type="entry name" value="M20_dimer"/>
    <property type="match status" value="1"/>
</dbReference>
<accession>A0A841TYT5</accession>
<protein>
    <submittedName>
        <fullName evidence="4">M20 family metallopeptidase</fullName>
    </submittedName>
</protein>
<comment type="caution">
    <text evidence="4">The sequence shown here is derived from an EMBL/GenBank/DDBJ whole genome shotgun (WGS) entry which is preliminary data.</text>
</comment>
<evidence type="ECO:0000256" key="2">
    <source>
        <dbReference type="ARBA" id="ARBA00022801"/>
    </source>
</evidence>
<keyword evidence="2" id="KW-0378">Hydrolase</keyword>
<dbReference type="PANTHER" id="PTHR43808:SF31">
    <property type="entry name" value="N-ACETYL-L-CITRULLINE DEACETYLASE"/>
    <property type="match status" value="1"/>
</dbReference>
<evidence type="ECO:0000259" key="3">
    <source>
        <dbReference type="Pfam" id="PF07687"/>
    </source>
</evidence>
<name>A0A841TYT5_9BACL</name>
<evidence type="ECO:0000256" key="1">
    <source>
        <dbReference type="ARBA" id="ARBA00022723"/>
    </source>
</evidence>
<dbReference type="SUPFAM" id="SSF53187">
    <property type="entry name" value="Zn-dependent exopeptidases"/>
    <property type="match status" value="1"/>
</dbReference>
<dbReference type="InterPro" id="IPR011650">
    <property type="entry name" value="Peptidase_M20_dimer"/>
</dbReference>
<dbReference type="GO" id="GO:0006526">
    <property type="term" value="P:L-arginine biosynthetic process"/>
    <property type="evidence" value="ECO:0007669"/>
    <property type="project" value="TreeGrafter"/>
</dbReference>
<proteinExistence type="predicted"/>
<organism evidence="4 5">
    <name type="scientific">Cohnella xylanilytica</name>
    <dbReference type="NCBI Taxonomy" id="557555"/>
    <lineage>
        <taxon>Bacteria</taxon>
        <taxon>Bacillati</taxon>
        <taxon>Bacillota</taxon>
        <taxon>Bacilli</taxon>
        <taxon>Bacillales</taxon>
        <taxon>Paenibacillaceae</taxon>
        <taxon>Cohnella</taxon>
    </lineage>
</organism>
<dbReference type="InterPro" id="IPR050072">
    <property type="entry name" value="Peptidase_M20A"/>
</dbReference>
<dbReference type="PANTHER" id="PTHR43808">
    <property type="entry name" value="ACETYLORNITHINE DEACETYLASE"/>
    <property type="match status" value="1"/>
</dbReference>
<dbReference type="InterPro" id="IPR036264">
    <property type="entry name" value="Bact_exopeptidase_dim_dom"/>
</dbReference>
<dbReference type="GO" id="GO:0046872">
    <property type="term" value="F:metal ion binding"/>
    <property type="evidence" value="ECO:0007669"/>
    <property type="project" value="UniProtKB-KW"/>
</dbReference>
<dbReference type="SUPFAM" id="SSF55031">
    <property type="entry name" value="Bacterial exopeptidase dimerisation domain"/>
    <property type="match status" value="1"/>
</dbReference>
<dbReference type="InterPro" id="IPR002933">
    <property type="entry name" value="Peptidase_M20"/>
</dbReference>
<dbReference type="Gene3D" id="3.30.70.360">
    <property type="match status" value="1"/>
</dbReference>
<gene>
    <name evidence="4" type="ORF">H7B90_18560</name>
</gene>
<dbReference type="CDD" id="cd03894">
    <property type="entry name" value="M20_ArgE"/>
    <property type="match status" value="1"/>
</dbReference>
<dbReference type="Proteomes" id="UP000553776">
    <property type="component" value="Unassembled WGS sequence"/>
</dbReference>
<sequence>MKHPAVEILEDLVRIQSVNPHYGEGARGEMELSRYVESRCLRAGLKVTRQQVFEGRDNLIVELKTGHPESVLLFEAHMDTVSLGSMADPLRPVIRDGRLYGRGACDTKGSLAGMIYALEQCARHPEILRSDIVLCASVDEEHAYRGPLRFLELKMPISAAVVGEPTELRIVVAHKGCVRFAVHTHGKAAHSSVPHEGENAIVPMAKVIGYLADTMAPGLSRLHDVLCGPATMSIGTIQGGRQINVVPESCTIEVDRRIIPGEDPRAVIQEIESGLLRWAADNGIRLSVESLLLDWALNTPQDDPLIHAAREVAARRGMPTGLFGETYGSNASKLQGIGGIPSIVFGPGSIAQAHSKEEWVPVRDVERAAEFYLDLARTYGHAAATQEGGERIEEANHSNR</sequence>
<evidence type="ECO:0000313" key="5">
    <source>
        <dbReference type="Proteomes" id="UP000553776"/>
    </source>
</evidence>
<dbReference type="Pfam" id="PF01546">
    <property type="entry name" value="Peptidase_M20"/>
    <property type="match status" value="1"/>
</dbReference>
<keyword evidence="5" id="KW-1185">Reference proteome</keyword>
<evidence type="ECO:0000313" key="4">
    <source>
        <dbReference type="EMBL" id="MBB6693395.1"/>
    </source>
</evidence>
<dbReference type="AlphaFoldDB" id="A0A841TYT5"/>
<reference evidence="4 5" key="1">
    <citation type="submission" date="2020-08" db="EMBL/GenBank/DDBJ databases">
        <title>Cohnella phylogeny.</title>
        <authorList>
            <person name="Dunlap C."/>
        </authorList>
    </citation>
    <scope>NUCLEOTIDE SEQUENCE [LARGE SCALE GENOMIC DNA]</scope>
    <source>
        <strain evidence="4 5">DSM 25239</strain>
    </source>
</reference>
<dbReference type="EMBL" id="JACJVR010000072">
    <property type="protein sequence ID" value="MBB6693395.1"/>
    <property type="molecule type" value="Genomic_DNA"/>
</dbReference>
<feature type="domain" description="Peptidase M20 dimerisation" evidence="3">
    <location>
        <begin position="172"/>
        <end position="273"/>
    </location>
</feature>